<dbReference type="SMART" id="SM00267">
    <property type="entry name" value="GGDEF"/>
    <property type="match status" value="1"/>
</dbReference>
<evidence type="ECO:0000259" key="4">
    <source>
        <dbReference type="PROSITE" id="PS50887"/>
    </source>
</evidence>
<dbReference type="InterPro" id="IPR048516">
    <property type="entry name" value="DGCcoil"/>
</dbReference>
<evidence type="ECO:0000256" key="1">
    <source>
        <dbReference type="ARBA" id="ARBA00012528"/>
    </source>
</evidence>
<dbReference type="InterPro" id="IPR029787">
    <property type="entry name" value="Nucleotide_cyclase"/>
</dbReference>
<comment type="catalytic activity">
    <reaction evidence="2">
        <text>2 GTP = 3',3'-c-di-GMP + 2 diphosphate</text>
        <dbReference type="Rhea" id="RHEA:24898"/>
        <dbReference type="ChEBI" id="CHEBI:33019"/>
        <dbReference type="ChEBI" id="CHEBI:37565"/>
        <dbReference type="ChEBI" id="CHEBI:58805"/>
        <dbReference type="EC" id="2.7.7.65"/>
    </reaction>
</comment>
<dbReference type="CDD" id="cd01949">
    <property type="entry name" value="GGDEF"/>
    <property type="match status" value="1"/>
</dbReference>
<evidence type="ECO:0000313" key="6">
    <source>
        <dbReference type="Proteomes" id="UP001597059"/>
    </source>
</evidence>
<dbReference type="PANTHER" id="PTHR45138">
    <property type="entry name" value="REGULATORY COMPONENTS OF SENSORY TRANSDUCTION SYSTEM"/>
    <property type="match status" value="1"/>
</dbReference>
<dbReference type="InterPro" id="IPR050469">
    <property type="entry name" value="Diguanylate_Cyclase"/>
</dbReference>
<dbReference type="InterPro" id="IPR000160">
    <property type="entry name" value="GGDEF_dom"/>
</dbReference>
<dbReference type="Proteomes" id="UP001597059">
    <property type="component" value="Unassembled WGS sequence"/>
</dbReference>
<dbReference type="SUPFAM" id="SSF55073">
    <property type="entry name" value="Nucleotide cyclase"/>
    <property type="match status" value="1"/>
</dbReference>
<dbReference type="Pfam" id="PF00990">
    <property type="entry name" value="GGDEF"/>
    <property type="match status" value="1"/>
</dbReference>
<dbReference type="PROSITE" id="PS50887">
    <property type="entry name" value="GGDEF"/>
    <property type="match status" value="1"/>
</dbReference>
<dbReference type="GO" id="GO:0052621">
    <property type="term" value="F:diguanylate cyclase activity"/>
    <property type="evidence" value="ECO:0007669"/>
    <property type="project" value="UniProtKB-EC"/>
</dbReference>
<name>A0ABW4AZA6_9GAMM</name>
<dbReference type="EC" id="2.7.7.65" evidence="1"/>
<dbReference type="RefSeq" id="WP_377366500.1">
    <property type="nucleotide sequence ID" value="NZ_JBHTMN010000009.1"/>
</dbReference>
<feature type="coiled-coil region" evidence="3">
    <location>
        <begin position="292"/>
        <end position="344"/>
    </location>
</feature>
<organism evidence="5 6">
    <name type="scientific">Rhodanobacter aciditrophus</name>
    <dbReference type="NCBI Taxonomy" id="1623218"/>
    <lineage>
        <taxon>Bacteria</taxon>
        <taxon>Pseudomonadati</taxon>
        <taxon>Pseudomonadota</taxon>
        <taxon>Gammaproteobacteria</taxon>
        <taxon>Lysobacterales</taxon>
        <taxon>Rhodanobacteraceae</taxon>
        <taxon>Rhodanobacter</taxon>
    </lineage>
</organism>
<protein>
    <recommendedName>
        <fullName evidence="1">diguanylate cyclase</fullName>
        <ecNumber evidence="1">2.7.7.65</ecNumber>
    </recommendedName>
</protein>
<evidence type="ECO:0000256" key="3">
    <source>
        <dbReference type="SAM" id="Coils"/>
    </source>
</evidence>
<keyword evidence="5" id="KW-0808">Transferase</keyword>
<reference evidence="6" key="1">
    <citation type="journal article" date="2019" name="Int. J. Syst. Evol. Microbiol.">
        <title>The Global Catalogue of Microorganisms (GCM) 10K type strain sequencing project: providing services to taxonomists for standard genome sequencing and annotation.</title>
        <authorList>
            <consortium name="The Broad Institute Genomics Platform"/>
            <consortium name="The Broad Institute Genome Sequencing Center for Infectious Disease"/>
            <person name="Wu L."/>
            <person name="Ma J."/>
        </authorList>
    </citation>
    <scope>NUCLEOTIDE SEQUENCE [LARGE SCALE GENOMIC DNA]</scope>
    <source>
        <strain evidence="6">JCM 30774</strain>
    </source>
</reference>
<accession>A0ABW4AZA6</accession>
<dbReference type="InterPro" id="IPR043128">
    <property type="entry name" value="Rev_trsase/Diguanyl_cyclase"/>
</dbReference>
<proteinExistence type="predicted"/>
<dbReference type="EMBL" id="JBHTMN010000009">
    <property type="protein sequence ID" value="MFD1383319.1"/>
    <property type="molecule type" value="Genomic_DNA"/>
</dbReference>
<dbReference type="NCBIfam" id="TIGR00254">
    <property type="entry name" value="GGDEF"/>
    <property type="match status" value="1"/>
</dbReference>
<keyword evidence="3" id="KW-0175">Coiled coil</keyword>
<evidence type="ECO:0000256" key="2">
    <source>
        <dbReference type="ARBA" id="ARBA00034247"/>
    </source>
</evidence>
<sequence>MDPAQDKLVEALRKAISRTSILAEGNDPELDIALQSVRTDIAKTNDPKVVQKTLQSLDPFVLKFDEDRLARAQAFRGALLDLIDTLDEYPDRQVPLFDKKELESAIRSHWQSITKWPELLTKTISLVQKTLATPREERKQSLIKRLFSQRKAPNPNTTGTEIMAHVSHTLAGLLTNIALPENYEEQILDLKQALTGNNDLNQLPGLLDEVINLIMVAVGKTQEDLTSYLSQLNKQLASINASIVSNYKVQRNISNNRKSFNDELQQHVEDTHIDVRNATNLESLKSLINSRMSTISQTMERYQAQMAEQEKSAAQSISMLKSKVNRMEKDASNLRNDMQQKIAQAMSDALTGLPNRSAYQEAIFPLLTSSVKNQQPLCMAICDIDHFKSINDTWGHLAGDRVLKLVPRQMQNALGKEHLLFRYGGEEFVILFPATHLEYAQDVCEKIRTAIEATPFNMSGDPVSITMSIGLSLFNGKESHEELFSRADKNLYQAKGNGRNRVIRDN</sequence>
<dbReference type="Gene3D" id="3.30.70.270">
    <property type="match status" value="1"/>
</dbReference>
<gene>
    <name evidence="5" type="ORF">ACFQ45_08070</name>
</gene>
<dbReference type="PANTHER" id="PTHR45138:SF9">
    <property type="entry name" value="DIGUANYLATE CYCLASE DGCM-RELATED"/>
    <property type="match status" value="1"/>
</dbReference>
<keyword evidence="6" id="KW-1185">Reference proteome</keyword>
<comment type="caution">
    <text evidence="5">The sequence shown here is derived from an EMBL/GenBank/DDBJ whole genome shotgun (WGS) entry which is preliminary data.</text>
</comment>
<keyword evidence="5" id="KW-0548">Nucleotidyltransferase</keyword>
<evidence type="ECO:0000313" key="5">
    <source>
        <dbReference type="EMBL" id="MFD1383319.1"/>
    </source>
</evidence>
<feature type="domain" description="GGDEF" evidence="4">
    <location>
        <begin position="375"/>
        <end position="506"/>
    </location>
</feature>
<dbReference type="Pfam" id="PF20975">
    <property type="entry name" value="DGCcoil"/>
    <property type="match status" value="1"/>
</dbReference>